<dbReference type="Pfam" id="PF00756">
    <property type="entry name" value="Esterase"/>
    <property type="match status" value="1"/>
</dbReference>
<keyword evidence="1" id="KW-0732">Signal</keyword>
<name>A0A7W9SHA8_9FIRM</name>
<evidence type="ECO:0000313" key="3">
    <source>
        <dbReference type="Proteomes" id="UP000522163"/>
    </source>
</evidence>
<dbReference type="InterPro" id="IPR050583">
    <property type="entry name" value="Mycobacterial_A85_antigen"/>
</dbReference>
<accession>A0A7W9SHA8</accession>
<evidence type="ECO:0000256" key="1">
    <source>
        <dbReference type="SAM" id="SignalP"/>
    </source>
</evidence>
<gene>
    <name evidence="2" type="ORF">HNQ46_002123</name>
</gene>
<proteinExistence type="predicted"/>
<dbReference type="GeneID" id="85015639"/>
<dbReference type="InterPro" id="IPR029058">
    <property type="entry name" value="AB_hydrolase_fold"/>
</dbReference>
<feature type="signal peptide" evidence="1">
    <location>
        <begin position="1"/>
        <end position="22"/>
    </location>
</feature>
<dbReference type="SUPFAM" id="SSF53474">
    <property type="entry name" value="alpha/beta-Hydrolases"/>
    <property type="match status" value="1"/>
</dbReference>
<dbReference type="Proteomes" id="UP000522163">
    <property type="component" value="Unassembled WGS sequence"/>
</dbReference>
<reference evidence="2 3" key="1">
    <citation type="submission" date="2020-08" db="EMBL/GenBank/DDBJ databases">
        <title>Genomic Encyclopedia of Type Strains, Phase IV (KMG-IV): sequencing the most valuable type-strain genomes for metagenomic binning, comparative biology and taxonomic classification.</title>
        <authorList>
            <person name="Goeker M."/>
        </authorList>
    </citation>
    <scope>NUCLEOTIDE SEQUENCE [LARGE SCALE GENOMIC DNA]</scope>
    <source>
        <strain evidence="2 3">DSM 17245</strain>
    </source>
</reference>
<dbReference type="PROSITE" id="PS51257">
    <property type="entry name" value="PROKAR_LIPOPROTEIN"/>
    <property type="match status" value="1"/>
</dbReference>
<comment type="caution">
    <text evidence="2">The sequence shown here is derived from an EMBL/GenBank/DDBJ whole genome shotgun (WGS) entry which is preliminary data.</text>
</comment>
<dbReference type="Gene3D" id="3.40.50.1820">
    <property type="entry name" value="alpha/beta hydrolase"/>
    <property type="match status" value="1"/>
</dbReference>
<organism evidence="2 3">
    <name type="scientific">Oribacterium sinus</name>
    <dbReference type="NCBI Taxonomy" id="237576"/>
    <lineage>
        <taxon>Bacteria</taxon>
        <taxon>Bacillati</taxon>
        <taxon>Bacillota</taxon>
        <taxon>Clostridia</taxon>
        <taxon>Lachnospirales</taxon>
        <taxon>Lachnospiraceae</taxon>
        <taxon>Oribacterium</taxon>
    </lineage>
</organism>
<dbReference type="RefSeq" id="WP_183684632.1">
    <property type="nucleotide sequence ID" value="NZ_JACHHH010000012.1"/>
</dbReference>
<dbReference type="EMBL" id="JACHHH010000012">
    <property type="protein sequence ID" value="MBB6042127.1"/>
    <property type="molecule type" value="Genomic_DNA"/>
</dbReference>
<feature type="chain" id="PRO_5031161217" evidence="1">
    <location>
        <begin position="23"/>
        <end position="351"/>
    </location>
</feature>
<evidence type="ECO:0000313" key="2">
    <source>
        <dbReference type="EMBL" id="MBB6042127.1"/>
    </source>
</evidence>
<protein>
    <submittedName>
        <fullName evidence="2">Enterochelin esterase-like enzyme</fullName>
    </submittedName>
</protein>
<dbReference type="AlphaFoldDB" id="A0A7W9SHA8"/>
<sequence length="351" mass="40074">MKKKIVSLLLALVVLCTLTACSKQETVKPTVSSDTAKQNIKETAVQAEESTMEPFTKNAKDIPEELEVISVEYRKPAAREGTLVKLDYETWESFSYEQHSQKLNKTAWVYLPYGYDETQKYNIFYLSHGGWSNEETVLGTDKQPSELKHAVDHAIQDGRMKPMILVCPTYNNTSGQDSWDYSLALQLTDRFHNELLNDLIPAVEGKYHTWADYNTSPENLKDTRDHRGFGGFSMGSVNTWHTFQYCLDYFRYFMPMSGNMGDGAWIDAVVRASGWTDEDFFIWTATGTEDFAASGFSYQINSMVNEYSDTFHLANNEVDGNVSYRIYEGGTHGPEAANQYTFNALLWFWND</sequence>
<dbReference type="InterPro" id="IPR000801">
    <property type="entry name" value="Esterase-like"/>
</dbReference>
<dbReference type="PANTHER" id="PTHR48098">
    <property type="entry name" value="ENTEROCHELIN ESTERASE-RELATED"/>
    <property type="match status" value="1"/>
</dbReference>